<keyword evidence="1" id="KW-0732">Signal</keyword>
<accession>A0A0S1MJ55</accession>
<name>A0A0S1MJ55_PHAPC</name>
<proteinExistence type="evidence at transcript level"/>
<evidence type="ECO:0000313" key="2">
    <source>
        <dbReference type="EMBL" id="ALL40897.1"/>
    </source>
</evidence>
<dbReference type="OrthoDB" id="2507334at2759"/>
<sequence>MLFTTQSTIISLAFVCASLTSAASTPRGLDTIHRRATSIDINSLGSCSDPSIEFGAGFGGRRADENSFRPANLNEFNHGEALNIGVITDSICNTLVNNCGLKNEDAAFTNCKALKTEVGNGKDGALADKWNAGFGITTNFASNA</sequence>
<feature type="chain" id="PRO_5006589008" description="Secreted protein" evidence="1">
    <location>
        <begin position="23"/>
        <end position="144"/>
    </location>
</feature>
<dbReference type="AlphaFoldDB" id="A0A0S1MJ55"/>
<organism evidence="2">
    <name type="scientific">Phakopsora pachyrhizi</name>
    <name type="common">Asian soybean rust disease fungus</name>
    <dbReference type="NCBI Taxonomy" id="170000"/>
    <lineage>
        <taxon>Eukaryota</taxon>
        <taxon>Fungi</taxon>
        <taxon>Dikarya</taxon>
        <taxon>Basidiomycota</taxon>
        <taxon>Pucciniomycotina</taxon>
        <taxon>Pucciniomycetes</taxon>
        <taxon>Pucciniales</taxon>
        <taxon>Phakopsoraceae</taxon>
        <taxon>Phakopsora</taxon>
    </lineage>
</organism>
<evidence type="ECO:0008006" key="3">
    <source>
        <dbReference type="Google" id="ProtNLM"/>
    </source>
</evidence>
<protein>
    <recommendedName>
        <fullName evidence="3">Secreted protein</fullName>
    </recommendedName>
</protein>
<evidence type="ECO:0000256" key="1">
    <source>
        <dbReference type="SAM" id="SignalP"/>
    </source>
</evidence>
<feature type="signal peptide" evidence="1">
    <location>
        <begin position="1"/>
        <end position="22"/>
    </location>
</feature>
<dbReference type="EMBL" id="KT246806">
    <property type="protein sequence ID" value="ALL40897.1"/>
    <property type="molecule type" value="mRNA"/>
</dbReference>
<reference evidence="2" key="1">
    <citation type="submission" date="2015-07" db="EMBL/GenBank/DDBJ databases">
        <title>Elucidating the P. pachyrhizi secretome and potential effectors.</title>
        <authorList>
            <person name="de Carvalho M.C.C.G."/>
            <person name="Nascimento L.C."/>
            <person name="Darben L.M."/>
            <person name="Polizel-Podanosqui A.M."/>
            <person name="Lopes-Caitar V.S."/>
            <person name="Rocha C.S."/>
            <person name="Qi M."/>
            <person name="Carazolle M."/>
            <person name="Kuwahara M.K."/>
            <person name="Pereira G.A.G."/>
            <person name="Abdelnoor R.V."/>
            <person name="Whitham S.A."/>
            <person name="Marcelino-Guimaraes F.C."/>
        </authorList>
    </citation>
    <scope>NUCLEOTIDE SEQUENCE</scope>
</reference>